<dbReference type="AlphaFoldDB" id="A0A8J4T5T4"/>
<evidence type="ECO:0000313" key="5">
    <source>
        <dbReference type="Proteomes" id="UP000748531"/>
    </source>
</evidence>
<dbReference type="Pfam" id="PF10350">
    <property type="entry name" value="DUF2428"/>
    <property type="match status" value="1"/>
</dbReference>
<sequence>MPTFIKRLSLWPSFSVHSLFSTLQILQISEFFCTQLLCGRHRGAVEQCSIGFRPFCQSLLSSRLTHRRQVPALWLQAMLDDLLLPIDVTRPVLPESTMTGFLERARELPFTCLRCADDAYCITRRSAGLPLFIQDILSAMCNSNCGDLSYVTSTMNRLLDLIDSTLSSSTVSCVNTCGSIQRCVVTFNVVRTLFRSSTLMQATSTFVERAICLALDGLGSREWIIRNSAGLLYSTLVERIFGVNRSRDMTSRKNCLSSASFFTRYSILKHHLVRIFEMTTTNLA</sequence>
<evidence type="ECO:0000259" key="2">
    <source>
        <dbReference type="Pfam" id="PF10350"/>
    </source>
</evidence>
<dbReference type="PANTHER" id="PTHR14387:SF0">
    <property type="entry name" value="DUF2428 DOMAIN-CONTAINING PROTEIN"/>
    <property type="match status" value="1"/>
</dbReference>
<dbReference type="Pfam" id="PF25151">
    <property type="entry name" value="TPR_Trm732_C"/>
    <property type="match status" value="1"/>
</dbReference>
<feature type="domain" description="tRNA (32-2'-O)-methyltransferase regulator THADA-like C-terminal TPR repeats region" evidence="3">
    <location>
        <begin position="226"/>
        <end position="280"/>
    </location>
</feature>
<evidence type="ECO:0000259" key="3">
    <source>
        <dbReference type="Pfam" id="PF25151"/>
    </source>
</evidence>
<feature type="domain" description="DUF2428" evidence="2">
    <location>
        <begin position="17"/>
        <end position="223"/>
    </location>
</feature>
<dbReference type="InterPro" id="IPR051954">
    <property type="entry name" value="tRNA_methyltransferase_THADA"/>
</dbReference>
<dbReference type="GO" id="GO:0005829">
    <property type="term" value="C:cytosol"/>
    <property type="evidence" value="ECO:0007669"/>
    <property type="project" value="TreeGrafter"/>
</dbReference>
<dbReference type="Proteomes" id="UP000748531">
    <property type="component" value="Unassembled WGS sequence"/>
</dbReference>
<dbReference type="InterPro" id="IPR019442">
    <property type="entry name" value="THADA/TRM732_DUF2428"/>
</dbReference>
<dbReference type="PANTHER" id="PTHR14387">
    <property type="entry name" value="THADA/DEATH RECEPTOR INTERACTING PROTEIN"/>
    <property type="match status" value="1"/>
</dbReference>
<dbReference type="InterPro" id="IPR056842">
    <property type="entry name" value="THADA-like_TPR_C"/>
</dbReference>
<keyword evidence="5" id="KW-1185">Reference proteome</keyword>
<accession>A0A8J4T5T4</accession>
<dbReference type="EMBL" id="LUCH01019627">
    <property type="protein sequence ID" value="KAF5394227.1"/>
    <property type="molecule type" value="Genomic_DNA"/>
</dbReference>
<evidence type="ECO:0000256" key="1">
    <source>
        <dbReference type="ARBA" id="ARBA00022694"/>
    </source>
</evidence>
<comment type="caution">
    <text evidence="4">The sequence shown here is derived from an EMBL/GenBank/DDBJ whole genome shotgun (WGS) entry which is preliminary data.</text>
</comment>
<gene>
    <name evidence="4" type="ORF">PHET_11996</name>
</gene>
<dbReference type="GO" id="GO:0030488">
    <property type="term" value="P:tRNA methylation"/>
    <property type="evidence" value="ECO:0007669"/>
    <property type="project" value="TreeGrafter"/>
</dbReference>
<evidence type="ECO:0008006" key="6">
    <source>
        <dbReference type="Google" id="ProtNLM"/>
    </source>
</evidence>
<reference evidence="4" key="1">
    <citation type="submission" date="2019-05" db="EMBL/GenBank/DDBJ databases">
        <title>Annotation for the trematode Paragonimus heterotremus.</title>
        <authorList>
            <person name="Choi Y.-J."/>
        </authorList>
    </citation>
    <scope>NUCLEOTIDE SEQUENCE</scope>
    <source>
        <strain evidence="4">LC</strain>
    </source>
</reference>
<organism evidence="4 5">
    <name type="scientific">Paragonimus heterotremus</name>
    <dbReference type="NCBI Taxonomy" id="100268"/>
    <lineage>
        <taxon>Eukaryota</taxon>
        <taxon>Metazoa</taxon>
        <taxon>Spiralia</taxon>
        <taxon>Lophotrochozoa</taxon>
        <taxon>Platyhelminthes</taxon>
        <taxon>Trematoda</taxon>
        <taxon>Digenea</taxon>
        <taxon>Plagiorchiida</taxon>
        <taxon>Troglotremata</taxon>
        <taxon>Troglotrematidae</taxon>
        <taxon>Paragonimus</taxon>
    </lineage>
</organism>
<name>A0A8J4T5T4_9TREM</name>
<dbReference type="OrthoDB" id="73997at2759"/>
<evidence type="ECO:0000313" key="4">
    <source>
        <dbReference type="EMBL" id="KAF5394227.1"/>
    </source>
</evidence>
<proteinExistence type="predicted"/>
<keyword evidence="1" id="KW-0819">tRNA processing</keyword>
<protein>
    <recommendedName>
        <fullName evidence="6">DUF2428 domain-containing protein</fullName>
    </recommendedName>
</protein>